<dbReference type="InterPro" id="IPR036864">
    <property type="entry name" value="Zn2-C6_fun-type_DNA-bd_sf"/>
</dbReference>
<dbReference type="Pfam" id="PF04082">
    <property type="entry name" value="Fungal_trans"/>
    <property type="match status" value="1"/>
</dbReference>
<dbReference type="SMART" id="SM00066">
    <property type="entry name" value="GAL4"/>
    <property type="match status" value="1"/>
</dbReference>
<feature type="region of interest" description="Disordered" evidence="7">
    <location>
        <begin position="23"/>
        <end position="70"/>
    </location>
</feature>
<feature type="region of interest" description="Disordered" evidence="7">
    <location>
        <begin position="166"/>
        <end position="185"/>
    </location>
</feature>
<dbReference type="EMBL" id="WHUW01000012">
    <property type="protein sequence ID" value="KAF8440501.1"/>
    <property type="molecule type" value="Genomic_DNA"/>
</dbReference>
<dbReference type="PROSITE" id="PS00463">
    <property type="entry name" value="ZN2_CY6_FUNGAL_1"/>
    <property type="match status" value="1"/>
</dbReference>
<dbReference type="PANTHER" id="PTHR31845:SF19">
    <property type="entry name" value="TRANSCRIPTION FACTOR DOMAIN-CONTAINING PROTEIN"/>
    <property type="match status" value="1"/>
</dbReference>
<keyword evidence="10" id="KW-1185">Reference proteome</keyword>
<accession>A0AAD4BUN2</accession>
<evidence type="ECO:0000256" key="7">
    <source>
        <dbReference type="SAM" id="MobiDB-lite"/>
    </source>
</evidence>
<organism evidence="9 10">
    <name type="scientific">Boletus edulis BED1</name>
    <dbReference type="NCBI Taxonomy" id="1328754"/>
    <lineage>
        <taxon>Eukaryota</taxon>
        <taxon>Fungi</taxon>
        <taxon>Dikarya</taxon>
        <taxon>Basidiomycota</taxon>
        <taxon>Agaricomycotina</taxon>
        <taxon>Agaricomycetes</taxon>
        <taxon>Agaricomycetidae</taxon>
        <taxon>Boletales</taxon>
        <taxon>Boletineae</taxon>
        <taxon>Boletaceae</taxon>
        <taxon>Boletoideae</taxon>
        <taxon>Boletus</taxon>
    </lineage>
</organism>
<evidence type="ECO:0000256" key="1">
    <source>
        <dbReference type="ARBA" id="ARBA00004123"/>
    </source>
</evidence>
<evidence type="ECO:0000256" key="2">
    <source>
        <dbReference type="ARBA" id="ARBA00022723"/>
    </source>
</evidence>
<dbReference type="CDD" id="cd12148">
    <property type="entry name" value="fungal_TF_MHR"/>
    <property type="match status" value="1"/>
</dbReference>
<evidence type="ECO:0000259" key="8">
    <source>
        <dbReference type="PROSITE" id="PS50048"/>
    </source>
</evidence>
<keyword evidence="4" id="KW-0238">DNA-binding</keyword>
<dbReference type="Gene3D" id="4.10.240.10">
    <property type="entry name" value="Zn(2)-C6 fungal-type DNA-binding domain"/>
    <property type="match status" value="1"/>
</dbReference>
<dbReference type="CDD" id="cd00067">
    <property type="entry name" value="GAL4"/>
    <property type="match status" value="1"/>
</dbReference>
<dbReference type="GO" id="GO:0000976">
    <property type="term" value="F:transcription cis-regulatory region binding"/>
    <property type="evidence" value="ECO:0007669"/>
    <property type="project" value="TreeGrafter"/>
</dbReference>
<feature type="compositionally biased region" description="Polar residues" evidence="7">
    <location>
        <begin position="252"/>
        <end position="262"/>
    </location>
</feature>
<feature type="compositionally biased region" description="Low complexity" evidence="7">
    <location>
        <begin position="751"/>
        <end position="768"/>
    </location>
</feature>
<dbReference type="InterPro" id="IPR007219">
    <property type="entry name" value="XnlR_reg_dom"/>
</dbReference>
<feature type="region of interest" description="Disordered" evidence="7">
    <location>
        <begin position="230"/>
        <end position="262"/>
    </location>
</feature>
<protein>
    <recommendedName>
        <fullName evidence="8">Zn(2)-C6 fungal-type domain-containing protein</fullName>
    </recommendedName>
</protein>
<dbReference type="InterPro" id="IPR051089">
    <property type="entry name" value="prtT"/>
</dbReference>
<evidence type="ECO:0000256" key="4">
    <source>
        <dbReference type="ARBA" id="ARBA00023125"/>
    </source>
</evidence>
<reference evidence="9" key="1">
    <citation type="submission" date="2019-10" db="EMBL/GenBank/DDBJ databases">
        <authorList>
            <consortium name="DOE Joint Genome Institute"/>
            <person name="Kuo A."/>
            <person name="Miyauchi S."/>
            <person name="Kiss E."/>
            <person name="Drula E."/>
            <person name="Kohler A."/>
            <person name="Sanchez-Garcia M."/>
            <person name="Andreopoulos B."/>
            <person name="Barry K.W."/>
            <person name="Bonito G."/>
            <person name="Buee M."/>
            <person name="Carver A."/>
            <person name="Chen C."/>
            <person name="Cichocki N."/>
            <person name="Clum A."/>
            <person name="Culley D."/>
            <person name="Crous P.W."/>
            <person name="Fauchery L."/>
            <person name="Girlanda M."/>
            <person name="Hayes R."/>
            <person name="Keri Z."/>
            <person name="LaButti K."/>
            <person name="Lipzen A."/>
            <person name="Lombard V."/>
            <person name="Magnuson J."/>
            <person name="Maillard F."/>
            <person name="Morin E."/>
            <person name="Murat C."/>
            <person name="Nolan M."/>
            <person name="Ohm R."/>
            <person name="Pangilinan J."/>
            <person name="Pereira M."/>
            <person name="Perotto S."/>
            <person name="Peter M."/>
            <person name="Riley R."/>
            <person name="Sitrit Y."/>
            <person name="Stielow B."/>
            <person name="Szollosi G."/>
            <person name="Zifcakova L."/>
            <person name="Stursova M."/>
            <person name="Spatafora J.W."/>
            <person name="Tedersoo L."/>
            <person name="Vaario L.-M."/>
            <person name="Yamada A."/>
            <person name="Yan M."/>
            <person name="Wang P."/>
            <person name="Xu J."/>
            <person name="Bruns T."/>
            <person name="Baldrian P."/>
            <person name="Vilgalys R."/>
            <person name="Henrissat B."/>
            <person name="Grigoriev I.V."/>
            <person name="Hibbett D."/>
            <person name="Nagy L.G."/>
            <person name="Martin F.M."/>
        </authorList>
    </citation>
    <scope>NUCLEOTIDE SEQUENCE</scope>
    <source>
        <strain evidence="9">BED1</strain>
    </source>
</reference>
<keyword evidence="6" id="KW-0539">Nucleus</keyword>
<feature type="compositionally biased region" description="Low complexity" evidence="7">
    <location>
        <begin position="167"/>
        <end position="178"/>
    </location>
</feature>
<dbReference type="GO" id="GO:0005634">
    <property type="term" value="C:nucleus"/>
    <property type="evidence" value="ECO:0007669"/>
    <property type="project" value="UniProtKB-SubCell"/>
</dbReference>
<feature type="compositionally biased region" description="Low complexity" evidence="7">
    <location>
        <begin position="51"/>
        <end position="64"/>
    </location>
</feature>
<dbReference type="GO" id="GO:0000981">
    <property type="term" value="F:DNA-binding transcription factor activity, RNA polymerase II-specific"/>
    <property type="evidence" value="ECO:0007669"/>
    <property type="project" value="InterPro"/>
</dbReference>
<dbReference type="Proteomes" id="UP001194468">
    <property type="component" value="Unassembled WGS sequence"/>
</dbReference>
<reference evidence="9" key="2">
    <citation type="journal article" date="2020" name="Nat. Commun.">
        <title>Large-scale genome sequencing of mycorrhizal fungi provides insights into the early evolution of symbiotic traits.</title>
        <authorList>
            <person name="Miyauchi S."/>
            <person name="Kiss E."/>
            <person name="Kuo A."/>
            <person name="Drula E."/>
            <person name="Kohler A."/>
            <person name="Sanchez-Garcia M."/>
            <person name="Morin E."/>
            <person name="Andreopoulos B."/>
            <person name="Barry K.W."/>
            <person name="Bonito G."/>
            <person name="Buee M."/>
            <person name="Carver A."/>
            <person name="Chen C."/>
            <person name="Cichocki N."/>
            <person name="Clum A."/>
            <person name="Culley D."/>
            <person name="Crous P.W."/>
            <person name="Fauchery L."/>
            <person name="Girlanda M."/>
            <person name="Hayes R.D."/>
            <person name="Keri Z."/>
            <person name="LaButti K."/>
            <person name="Lipzen A."/>
            <person name="Lombard V."/>
            <person name="Magnuson J."/>
            <person name="Maillard F."/>
            <person name="Murat C."/>
            <person name="Nolan M."/>
            <person name="Ohm R.A."/>
            <person name="Pangilinan J."/>
            <person name="Pereira M.F."/>
            <person name="Perotto S."/>
            <person name="Peter M."/>
            <person name="Pfister S."/>
            <person name="Riley R."/>
            <person name="Sitrit Y."/>
            <person name="Stielow J.B."/>
            <person name="Szollosi G."/>
            <person name="Zifcakova L."/>
            <person name="Stursova M."/>
            <person name="Spatafora J.W."/>
            <person name="Tedersoo L."/>
            <person name="Vaario L.M."/>
            <person name="Yamada A."/>
            <person name="Yan M."/>
            <person name="Wang P."/>
            <person name="Xu J."/>
            <person name="Bruns T."/>
            <person name="Baldrian P."/>
            <person name="Vilgalys R."/>
            <person name="Dunand C."/>
            <person name="Henrissat B."/>
            <person name="Grigoriev I.V."/>
            <person name="Hibbett D."/>
            <person name="Nagy L.G."/>
            <person name="Martin F.M."/>
        </authorList>
    </citation>
    <scope>NUCLEOTIDE SEQUENCE</scope>
    <source>
        <strain evidence="9">BED1</strain>
    </source>
</reference>
<gene>
    <name evidence="9" type="ORF">L210DRAFT_3401283</name>
</gene>
<dbReference type="AlphaFoldDB" id="A0AAD4BUN2"/>
<evidence type="ECO:0000256" key="3">
    <source>
        <dbReference type="ARBA" id="ARBA00023015"/>
    </source>
</evidence>
<dbReference type="InterPro" id="IPR001138">
    <property type="entry name" value="Zn2Cys6_DnaBD"/>
</dbReference>
<evidence type="ECO:0000313" key="9">
    <source>
        <dbReference type="EMBL" id="KAF8440501.1"/>
    </source>
</evidence>
<proteinExistence type="predicted"/>
<evidence type="ECO:0000256" key="5">
    <source>
        <dbReference type="ARBA" id="ARBA00023163"/>
    </source>
</evidence>
<keyword evidence="2" id="KW-0479">Metal-binding</keyword>
<feature type="domain" description="Zn(2)-C6 fungal-type" evidence="8">
    <location>
        <begin position="91"/>
        <end position="123"/>
    </location>
</feature>
<keyword evidence="5" id="KW-0804">Transcription</keyword>
<dbReference type="SUPFAM" id="SSF57701">
    <property type="entry name" value="Zn2/Cys6 DNA-binding domain"/>
    <property type="match status" value="1"/>
</dbReference>
<comment type="subcellular location">
    <subcellularLocation>
        <location evidence="1">Nucleus</location>
    </subcellularLocation>
</comment>
<dbReference type="GO" id="GO:0008270">
    <property type="term" value="F:zinc ion binding"/>
    <property type="evidence" value="ECO:0007669"/>
    <property type="project" value="InterPro"/>
</dbReference>
<comment type="caution">
    <text evidence="9">The sequence shown here is derived from an EMBL/GenBank/DDBJ whole genome shotgun (WGS) entry which is preliminary data.</text>
</comment>
<feature type="region of interest" description="Disordered" evidence="7">
    <location>
        <begin position="725"/>
        <end position="793"/>
    </location>
</feature>
<dbReference type="GO" id="GO:0006351">
    <property type="term" value="P:DNA-templated transcription"/>
    <property type="evidence" value="ECO:0007669"/>
    <property type="project" value="InterPro"/>
</dbReference>
<dbReference type="PANTHER" id="PTHR31845">
    <property type="entry name" value="FINGER DOMAIN PROTEIN, PUTATIVE-RELATED"/>
    <property type="match status" value="1"/>
</dbReference>
<keyword evidence="3" id="KW-0805">Transcription regulation</keyword>
<dbReference type="PROSITE" id="PS50048">
    <property type="entry name" value="ZN2_CY6_FUNGAL_2"/>
    <property type="match status" value="1"/>
</dbReference>
<sequence length="869" mass="97051">MQFSPPLPLPPRQSELQAQYFNPLVPVRTQQDFPPNLKRPKTNADHDDGQGEQLDAQAQAQEAASRPKSSVDSAQYSVVYQLTIPNYSTGACARCKSLKVRCEFRDDSDTCKRCTSAGQECVIPGRKPRRAPPKREHLLSQIREQAKQIQELMANIEALNRPAIAQSPHSPASALHSPMESNSESVVPNAEIQDWISRARISIQEFGGLIPAGDPADADDDYLSDEAAVEYSDNESGYATAEDEASRDVASPASSTAKRQLSQTTQLKMLPGEDAPYDAVGVANADFFRPNPGTDSKHMNPSPTGVQLPPILARGVVSIKEADKLFGIYFEKMNISANLLDPALHTPQYVAMRSPFLFTIICGIASRFYGHRPDLYQQLIRYRQLAAGTALISGTKNEEMSAAYLLMQLYPVPAKRWDEERSWVYLGVAIRVAQDINLNRPVTTKPLNEQNARILLSRQRIWMNCFNLDRSTGTQYGKRSIIPNADYFASHSEDWWKSSPYNMKGFDIHLCGYNAELRLINGFTAKIYGDPSHPIGLDKSLNVAQLASDTDDALRQLGERWFKRLDEFEEQKTEMWAFRTELLRMIYAYARLIALSTGLKHAKGGQLDENTFIKRCLDAASEIVNAFVRRLFPTAERKILLRHAPDAQFVFVTFACAFLVKLLQPKYSRYFTYERRQEIRTLVQEAVDLLGAPEVVVDDKHGPKLFSRFLAGLLATQSVNPDTLSPISKSSHLRRTSSRSKVPSGKGREWSGPSSPSYGSGPELLSPSTFTDSSSPARQYVPLDGNSRGHSPSTVDLGLELHAYDINQGTAMPVDQELLDSMQFLSDPVWQDMSVPGFHWINQLNTGSGSTLNTNDYALYEQQQYGMPF</sequence>
<evidence type="ECO:0000256" key="6">
    <source>
        <dbReference type="ARBA" id="ARBA00023242"/>
    </source>
</evidence>
<dbReference type="SMART" id="SM00906">
    <property type="entry name" value="Fungal_trans"/>
    <property type="match status" value="1"/>
</dbReference>
<evidence type="ECO:0000313" key="10">
    <source>
        <dbReference type="Proteomes" id="UP001194468"/>
    </source>
</evidence>
<name>A0AAD4BUN2_BOLED</name>